<accession>A0ACB8DCK5</accession>
<sequence length="68" mass="7669">MPKYGSLDPLDSDSGPWREYLERMQQFFAANEVPGAKKRVVFLSCCGSRTYSILRSLLAPNKPTETTL</sequence>
<reference evidence="1" key="1">
    <citation type="submission" date="2020-05" db="EMBL/GenBank/DDBJ databases">
        <title>Large-scale comparative analyses of tick genomes elucidate their genetic diversity and vector capacities.</title>
        <authorList>
            <person name="Jia N."/>
            <person name="Wang J."/>
            <person name="Shi W."/>
            <person name="Du L."/>
            <person name="Sun Y."/>
            <person name="Zhan W."/>
            <person name="Jiang J."/>
            <person name="Wang Q."/>
            <person name="Zhang B."/>
            <person name="Ji P."/>
            <person name="Sakyi L.B."/>
            <person name="Cui X."/>
            <person name="Yuan T."/>
            <person name="Jiang B."/>
            <person name="Yang W."/>
            <person name="Lam T.T.-Y."/>
            <person name="Chang Q."/>
            <person name="Ding S."/>
            <person name="Wang X."/>
            <person name="Zhu J."/>
            <person name="Ruan X."/>
            <person name="Zhao L."/>
            <person name="Wei J."/>
            <person name="Que T."/>
            <person name="Du C."/>
            <person name="Cheng J."/>
            <person name="Dai P."/>
            <person name="Han X."/>
            <person name="Huang E."/>
            <person name="Gao Y."/>
            <person name="Liu J."/>
            <person name="Shao H."/>
            <person name="Ye R."/>
            <person name="Li L."/>
            <person name="Wei W."/>
            <person name="Wang X."/>
            <person name="Wang C."/>
            <person name="Yang T."/>
            <person name="Huo Q."/>
            <person name="Li W."/>
            <person name="Guo W."/>
            <person name="Chen H."/>
            <person name="Zhou L."/>
            <person name="Ni X."/>
            <person name="Tian J."/>
            <person name="Zhou Y."/>
            <person name="Sheng Y."/>
            <person name="Liu T."/>
            <person name="Pan Y."/>
            <person name="Xia L."/>
            <person name="Li J."/>
            <person name="Zhao F."/>
            <person name="Cao W."/>
        </authorList>
    </citation>
    <scope>NUCLEOTIDE SEQUENCE</scope>
    <source>
        <strain evidence="1">Dsil-2018</strain>
    </source>
</reference>
<dbReference type="Proteomes" id="UP000821865">
    <property type="component" value="Chromosome 2"/>
</dbReference>
<evidence type="ECO:0000313" key="1">
    <source>
        <dbReference type="EMBL" id="KAH7965753.1"/>
    </source>
</evidence>
<comment type="caution">
    <text evidence="1">The sequence shown here is derived from an EMBL/GenBank/DDBJ whole genome shotgun (WGS) entry which is preliminary data.</text>
</comment>
<dbReference type="EMBL" id="CM023471">
    <property type="protein sequence ID" value="KAH7965753.1"/>
    <property type="molecule type" value="Genomic_DNA"/>
</dbReference>
<gene>
    <name evidence="1" type="ORF">HPB49_010418</name>
</gene>
<keyword evidence="2" id="KW-1185">Reference proteome</keyword>
<protein>
    <submittedName>
        <fullName evidence="1">Uncharacterized protein</fullName>
    </submittedName>
</protein>
<organism evidence="1 2">
    <name type="scientific">Dermacentor silvarum</name>
    <name type="common">Tick</name>
    <dbReference type="NCBI Taxonomy" id="543639"/>
    <lineage>
        <taxon>Eukaryota</taxon>
        <taxon>Metazoa</taxon>
        <taxon>Ecdysozoa</taxon>
        <taxon>Arthropoda</taxon>
        <taxon>Chelicerata</taxon>
        <taxon>Arachnida</taxon>
        <taxon>Acari</taxon>
        <taxon>Parasitiformes</taxon>
        <taxon>Ixodida</taxon>
        <taxon>Ixodoidea</taxon>
        <taxon>Ixodidae</taxon>
        <taxon>Rhipicephalinae</taxon>
        <taxon>Dermacentor</taxon>
    </lineage>
</organism>
<proteinExistence type="predicted"/>
<evidence type="ECO:0000313" key="2">
    <source>
        <dbReference type="Proteomes" id="UP000821865"/>
    </source>
</evidence>
<name>A0ACB8DCK5_DERSI</name>